<feature type="transmembrane region" description="Helical" evidence="1">
    <location>
        <begin position="12"/>
        <end position="32"/>
    </location>
</feature>
<reference evidence="2 3" key="1">
    <citation type="journal article" date="2020" name="Nature">
        <title>Six reference-quality genomes reveal evolution of bat adaptations.</title>
        <authorList>
            <person name="Jebb D."/>
            <person name="Huang Z."/>
            <person name="Pippel M."/>
            <person name="Hughes G.M."/>
            <person name="Lavrichenko K."/>
            <person name="Devanna P."/>
            <person name="Winkler S."/>
            <person name="Jermiin L.S."/>
            <person name="Skirmuntt E.C."/>
            <person name="Katzourakis A."/>
            <person name="Burkitt-Gray L."/>
            <person name="Ray D.A."/>
            <person name="Sullivan K.A.M."/>
            <person name="Roscito J.G."/>
            <person name="Kirilenko B.M."/>
            <person name="Davalos L.M."/>
            <person name="Corthals A.P."/>
            <person name="Power M.L."/>
            <person name="Jones G."/>
            <person name="Ransome R.D."/>
            <person name="Dechmann D.K.N."/>
            <person name="Locatelli A.G."/>
            <person name="Puechmaille S.J."/>
            <person name="Fedrigo O."/>
            <person name="Jarvis E.D."/>
            <person name="Hiller M."/>
            <person name="Vernes S.C."/>
            <person name="Myers E.W."/>
            <person name="Teeling E.C."/>
        </authorList>
    </citation>
    <scope>NUCLEOTIDE SEQUENCE [LARGE SCALE GENOMIC DNA]</scope>
    <source>
        <strain evidence="2">MMolMol1</strain>
        <tissue evidence="2">Muscle</tissue>
    </source>
</reference>
<gene>
    <name evidence="2" type="ORF">HJG59_008341</name>
</gene>
<accession>A0A7J8FRQ9</accession>
<protein>
    <submittedName>
        <fullName evidence="2">Uncharacterized protein</fullName>
    </submittedName>
</protein>
<sequence>MHPLLCTHSSENIFLFFPSTSVAPLATLLFLIHPCLCSMFSTQQSRGKASRPITSTCSGFSSGFPFQSREPTPSALCNLVPAHLSNFFFHSLPFTNSTLTTLALFSVPPTHAAASPQGLHWPCPEPPPRYSQGGIPHLTQVCTDVTPPGPPLATCQESSLPSPWTTLRRGVLYCNPHGGLPLPLHCCVLPAQNSTWQIAGTQ</sequence>
<keyword evidence="1" id="KW-1133">Transmembrane helix</keyword>
<keyword evidence="3" id="KW-1185">Reference proteome</keyword>
<dbReference type="AlphaFoldDB" id="A0A7J8FRQ9"/>
<evidence type="ECO:0000313" key="2">
    <source>
        <dbReference type="EMBL" id="KAF6450447.1"/>
    </source>
</evidence>
<evidence type="ECO:0000256" key="1">
    <source>
        <dbReference type="SAM" id="Phobius"/>
    </source>
</evidence>
<organism evidence="2 3">
    <name type="scientific">Molossus molossus</name>
    <name type="common">Pallas' mastiff bat</name>
    <name type="synonym">Vespertilio molossus</name>
    <dbReference type="NCBI Taxonomy" id="27622"/>
    <lineage>
        <taxon>Eukaryota</taxon>
        <taxon>Metazoa</taxon>
        <taxon>Chordata</taxon>
        <taxon>Craniata</taxon>
        <taxon>Vertebrata</taxon>
        <taxon>Euteleostomi</taxon>
        <taxon>Mammalia</taxon>
        <taxon>Eutheria</taxon>
        <taxon>Laurasiatheria</taxon>
        <taxon>Chiroptera</taxon>
        <taxon>Yangochiroptera</taxon>
        <taxon>Molossidae</taxon>
        <taxon>Molossus</taxon>
    </lineage>
</organism>
<dbReference type="EMBL" id="JACASF010000011">
    <property type="protein sequence ID" value="KAF6450447.1"/>
    <property type="molecule type" value="Genomic_DNA"/>
</dbReference>
<dbReference type="InParanoid" id="A0A7J8FRQ9"/>
<comment type="caution">
    <text evidence="2">The sequence shown here is derived from an EMBL/GenBank/DDBJ whole genome shotgun (WGS) entry which is preliminary data.</text>
</comment>
<name>A0A7J8FRQ9_MOLMO</name>
<keyword evidence="1" id="KW-0472">Membrane</keyword>
<proteinExistence type="predicted"/>
<keyword evidence="1" id="KW-0812">Transmembrane</keyword>
<evidence type="ECO:0000313" key="3">
    <source>
        <dbReference type="Proteomes" id="UP000550707"/>
    </source>
</evidence>
<dbReference type="Proteomes" id="UP000550707">
    <property type="component" value="Unassembled WGS sequence"/>
</dbReference>